<evidence type="ECO:0000313" key="4">
    <source>
        <dbReference type="Proteomes" id="UP000008810"/>
    </source>
</evidence>
<dbReference type="Gramene" id="KQK15849">
    <property type="protein sequence ID" value="KQK15849"/>
    <property type="gene ID" value="BRADI_1g25293v3"/>
</dbReference>
<gene>
    <name evidence="2" type="ORF">BRADI_1g25293v3</name>
</gene>
<name>A0A0Q3KXF4_BRADI</name>
<reference evidence="2" key="2">
    <citation type="submission" date="2017-06" db="EMBL/GenBank/DDBJ databases">
        <title>WGS assembly of Brachypodium distachyon.</title>
        <authorList>
            <consortium name="The International Brachypodium Initiative"/>
            <person name="Lucas S."/>
            <person name="Harmon-Smith M."/>
            <person name="Lail K."/>
            <person name="Tice H."/>
            <person name="Grimwood J."/>
            <person name="Bruce D."/>
            <person name="Barry K."/>
            <person name="Shu S."/>
            <person name="Lindquist E."/>
            <person name="Wang M."/>
            <person name="Pitluck S."/>
            <person name="Vogel J.P."/>
            <person name="Garvin D.F."/>
            <person name="Mockler T.C."/>
            <person name="Schmutz J."/>
            <person name="Rokhsar D."/>
            <person name="Bevan M.W."/>
        </authorList>
    </citation>
    <scope>NUCLEOTIDE SEQUENCE</scope>
    <source>
        <strain evidence="2">Bd21</strain>
    </source>
</reference>
<proteinExistence type="predicted"/>
<keyword evidence="1" id="KW-0472">Membrane</keyword>
<evidence type="ECO:0000256" key="1">
    <source>
        <dbReference type="SAM" id="Phobius"/>
    </source>
</evidence>
<dbReference type="InParanoid" id="A0A0Q3KXF4"/>
<accession>A0A0Q3KXF4</accession>
<keyword evidence="1" id="KW-1133">Transmembrane helix</keyword>
<protein>
    <recommendedName>
        <fullName evidence="5">RNase H type-1 domain-containing protein</fullName>
    </recommendedName>
</protein>
<dbReference type="EnsemblPlants" id="KQK15849">
    <property type="protein sequence ID" value="KQK15849"/>
    <property type="gene ID" value="BRADI_1g25293v3"/>
</dbReference>
<dbReference type="AlphaFoldDB" id="A0A0Q3KXF4"/>
<evidence type="ECO:0000313" key="2">
    <source>
        <dbReference type="EMBL" id="KQK15849.1"/>
    </source>
</evidence>
<reference evidence="2 3" key="1">
    <citation type="journal article" date="2010" name="Nature">
        <title>Genome sequencing and analysis of the model grass Brachypodium distachyon.</title>
        <authorList>
            <consortium name="International Brachypodium Initiative"/>
        </authorList>
    </citation>
    <scope>NUCLEOTIDE SEQUENCE [LARGE SCALE GENOMIC DNA]</scope>
    <source>
        <strain evidence="2 3">Bd21</strain>
    </source>
</reference>
<keyword evidence="4" id="KW-1185">Reference proteome</keyword>
<dbReference type="OrthoDB" id="1747175at2759"/>
<reference evidence="3" key="3">
    <citation type="submission" date="2018-08" db="UniProtKB">
        <authorList>
            <consortium name="EnsemblPlants"/>
        </authorList>
    </citation>
    <scope>IDENTIFICATION</scope>
    <source>
        <strain evidence="3">cv. Bd21</strain>
    </source>
</reference>
<evidence type="ECO:0008006" key="5">
    <source>
        <dbReference type="Google" id="ProtNLM"/>
    </source>
</evidence>
<organism evidence="2">
    <name type="scientific">Brachypodium distachyon</name>
    <name type="common">Purple false brome</name>
    <name type="synonym">Trachynia distachya</name>
    <dbReference type="NCBI Taxonomy" id="15368"/>
    <lineage>
        <taxon>Eukaryota</taxon>
        <taxon>Viridiplantae</taxon>
        <taxon>Streptophyta</taxon>
        <taxon>Embryophyta</taxon>
        <taxon>Tracheophyta</taxon>
        <taxon>Spermatophyta</taxon>
        <taxon>Magnoliopsida</taxon>
        <taxon>Liliopsida</taxon>
        <taxon>Poales</taxon>
        <taxon>Poaceae</taxon>
        <taxon>BOP clade</taxon>
        <taxon>Pooideae</taxon>
        <taxon>Stipodae</taxon>
        <taxon>Brachypodieae</taxon>
        <taxon>Brachypodium</taxon>
    </lineage>
</organism>
<keyword evidence="1" id="KW-0812">Transmembrane</keyword>
<dbReference type="Proteomes" id="UP000008810">
    <property type="component" value="Chromosome 1"/>
</dbReference>
<feature type="transmembrane region" description="Helical" evidence="1">
    <location>
        <begin position="17"/>
        <end position="35"/>
    </location>
</feature>
<feature type="transmembrane region" description="Helical" evidence="1">
    <location>
        <begin position="41"/>
        <end position="63"/>
    </location>
</feature>
<dbReference type="EMBL" id="CM000880">
    <property type="protein sequence ID" value="KQK15849.1"/>
    <property type="molecule type" value="Genomic_DNA"/>
</dbReference>
<evidence type="ECO:0000313" key="3">
    <source>
        <dbReference type="EnsemblPlants" id="KQK15849"/>
    </source>
</evidence>
<sequence>MKLCSGKEKSTQRSIRFAIQIPFCLSQVILFSYHAMFPYHYSQFLVASNIFCSVYYVLLILTFQEARGVTIQLWRVMRADWGLPDLEQCTSNSREWILSLFSSFSQEQNAVIMMTLWCIWHVYNDLTNNKPAPPTESSRPFLICDVKGKQVVNVSGFQKGRHRNWEKPATKATWLHPVRSGLELDVDGSFFEDGSAGAGMVLRDRDGKPIFMVCRYLFHCPDPLSTELAAWRRASILPRPGRVSLSLWRVTLMRPFLLLKLLTGIYKNQVSSIRELISLRPGV</sequence>